<evidence type="ECO:0000313" key="2">
    <source>
        <dbReference type="Proteomes" id="UP000011713"/>
    </source>
</evidence>
<keyword evidence="2" id="KW-1185">Reference proteome</keyword>
<evidence type="ECO:0000313" key="1">
    <source>
        <dbReference type="EnsemblProtists" id="HpaP802334"/>
    </source>
</evidence>
<dbReference type="InParanoid" id="M4B7T2"/>
<reference evidence="1" key="2">
    <citation type="submission" date="2015-06" db="UniProtKB">
        <authorList>
            <consortium name="EnsemblProtists"/>
        </authorList>
    </citation>
    <scope>IDENTIFICATION</scope>
    <source>
        <strain evidence="1">Emoy2</strain>
    </source>
</reference>
<dbReference type="EMBL" id="JH597876">
    <property type="status" value="NOT_ANNOTATED_CDS"/>
    <property type="molecule type" value="Genomic_DNA"/>
</dbReference>
<proteinExistence type="predicted"/>
<name>M4B7T2_HYAAE</name>
<reference evidence="2" key="1">
    <citation type="journal article" date="2010" name="Science">
        <title>Signatures of adaptation to obligate biotrophy in the Hyaloperonospora arabidopsidis genome.</title>
        <authorList>
            <person name="Baxter L."/>
            <person name="Tripathy S."/>
            <person name="Ishaque N."/>
            <person name="Boot N."/>
            <person name="Cabral A."/>
            <person name="Kemen E."/>
            <person name="Thines M."/>
            <person name="Ah-Fong A."/>
            <person name="Anderson R."/>
            <person name="Badejoko W."/>
            <person name="Bittner-Eddy P."/>
            <person name="Boore J.L."/>
            <person name="Chibucos M.C."/>
            <person name="Coates M."/>
            <person name="Dehal P."/>
            <person name="Delehaunty K."/>
            <person name="Dong S."/>
            <person name="Downton P."/>
            <person name="Dumas B."/>
            <person name="Fabro G."/>
            <person name="Fronick C."/>
            <person name="Fuerstenberg S.I."/>
            <person name="Fulton L."/>
            <person name="Gaulin E."/>
            <person name="Govers F."/>
            <person name="Hughes L."/>
            <person name="Humphray S."/>
            <person name="Jiang R.H."/>
            <person name="Judelson H."/>
            <person name="Kamoun S."/>
            <person name="Kyung K."/>
            <person name="Meijer H."/>
            <person name="Minx P."/>
            <person name="Morris P."/>
            <person name="Nelson J."/>
            <person name="Phuntumart V."/>
            <person name="Qutob D."/>
            <person name="Rehmany A."/>
            <person name="Rougon-Cardoso A."/>
            <person name="Ryden P."/>
            <person name="Torto-Alalibo T."/>
            <person name="Studholme D."/>
            <person name="Wang Y."/>
            <person name="Win J."/>
            <person name="Wood J."/>
            <person name="Clifton S.W."/>
            <person name="Rogers J."/>
            <person name="Van den Ackerveken G."/>
            <person name="Jones J.D."/>
            <person name="McDowell J.M."/>
            <person name="Beynon J."/>
            <person name="Tyler B.M."/>
        </authorList>
    </citation>
    <scope>NUCLEOTIDE SEQUENCE [LARGE SCALE GENOMIC DNA]</scope>
    <source>
        <strain evidence="2">Emoy2</strain>
    </source>
</reference>
<dbReference type="Proteomes" id="UP000011713">
    <property type="component" value="Unassembled WGS sequence"/>
</dbReference>
<dbReference type="HOGENOM" id="CLU_3054421_0_0_1"/>
<accession>M4B7T2</accession>
<dbReference type="VEuPathDB" id="FungiDB:HpaG802334"/>
<dbReference type="EnsemblProtists" id="HpaT802334">
    <property type="protein sequence ID" value="HpaP802334"/>
    <property type="gene ID" value="HpaG802334"/>
</dbReference>
<sequence length="54" mass="6302">MYSRPGSTATMFLKTIYINKNRRCKVKKIAGNIKTYACSQDGCLWEVRVTRERD</sequence>
<dbReference type="AlphaFoldDB" id="M4B7T2"/>
<organism evidence="1 2">
    <name type="scientific">Hyaloperonospora arabidopsidis (strain Emoy2)</name>
    <name type="common">Downy mildew agent</name>
    <name type="synonym">Peronospora arabidopsidis</name>
    <dbReference type="NCBI Taxonomy" id="559515"/>
    <lineage>
        <taxon>Eukaryota</taxon>
        <taxon>Sar</taxon>
        <taxon>Stramenopiles</taxon>
        <taxon>Oomycota</taxon>
        <taxon>Peronosporomycetes</taxon>
        <taxon>Peronosporales</taxon>
        <taxon>Peronosporaceae</taxon>
        <taxon>Hyaloperonospora</taxon>
    </lineage>
</organism>
<protein>
    <submittedName>
        <fullName evidence="1">Uncharacterized protein</fullName>
    </submittedName>
</protein>